<organism evidence="1 2">
    <name type="scientific">Candidatus Yanofskybacteria bacterium GW2011_GWA2_41_22</name>
    <dbReference type="NCBI Taxonomy" id="1619023"/>
    <lineage>
        <taxon>Bacteria</taxon>
        <taxon>Candidatus Yanofskyibacteriota</taxon>
    </lineage>
</organism>
<evidence type="ECO:0000313" key="1">
    <source>
        <dbReference type="EMBL" id="KKS01360.1"/>
    </source>
</evidence>
<dbReference type="SUPFAM" id="SSF56235">
    <property type="entry name" value="N-terminal nucleophile aminohydrolases (Ntn hydrolases)"/>
    <property type="match status" value="1"/>
</dbReference>
<dbReference type="Gene3D" id="3.60.20.10">
    <property type="entry name" value="Glutamine Phosphoribosylpyrophosphate, subunit 1, domain 1"/>
    <property type="match status" value="1"/>
</dbReference>
<comment type="caution">
    <text evidence="1">The sequence shown here is derived from an EMBL/GenBank/DDBJ whole genome shotgun (WGS) entry which is preliminary data.</text>
</comment>
<dbReference type="AlphaFoldDB" id="A0A0G0VK16"/>
<dbReference type="InterPro" id="IPR029055">
    <property type="entry name" value="Ntn_hydrolases_N"/>
</dbReference>
<gene>
    <name evidence="1" type="ORF">UU54_C0006G0007</name>
</gene>
<dbReference type="EMBL" id="LCBA01000006">
    <property type="protein sequence ID" value="KKS01360.1"/>
    <property type="molecule type" value="Genomic_DNA"/>
</dbReference>
<accession>A0A0G0VK16</accession>
<proteinExistence type="predicted"/>
<dbReference type="PATRIC" id="fig|1619023.3.peg.166"/>
<sequence length="191" mass="21210">MTCIVGWIDQNCMVMGGDSAGIGGYDVIIRKDPKVFTLSQSQGPDMLIGFTSSFRMGQLLMTLEVPTAQEEKKPFLFMVKQFIPAVRKLFQNGGFLKKEKEQERGGTFLVGYRGRLFQVEDDFQVGESRMPYDAVGCGADFALGALRAMEQTGYKTSPERKVLLALQVAHTQSAGVRPPFKILKVDLKNTK</sequence>
<reference evidence="1 2" key="1">
    <citation type="journal article" date="2015" name="Nature">
        <title>rRNA introns, odd ribosomes, and small enigmatic genomes across a large radiation of phyla.</title>
        <authorList>
            <person name="Brown C.T."/>
            <person name="Hug L.A."/>
            <person name="Thomas B.C."/>
            <person name="Sharon I."/>
            <person name="Castelle C.J."/>
            <person name="Singh A."/>
            <person name="Wilkins M.J."/>
            <person name="Williams K.H."/>
            <person name="Banfield J.F."/>
        </authorList>
    </citation>
    <scope>NUCLEOTIDE SEQUENCE [LARGE SCALE GENOMIC DNA]</scope>
</reference>
<dbReference type="Proteomes" id="UP000033903">
    <property type="component" value="Unassembled WGS sequence"/>
</dbReference>
<name>A0A0G0VK16_9BACT</name>
<protein>
    <submittedName>
        <fullName evidence="1">Uncharacterized protein</fullName>
    </submittedName>
</protein>
<evidence type="ECO:0000313" key="2">
    <source>
        <dbReference type="Proteomes" id="UP000033903"/>
    </source>
</evidence>